<gene>
    <name evidence="2" type="ORF">FRUB_01767</name>
</gene>
<feature type="region of interest" description="Disordered" evidence="1">
    <location>
        <begin position="317"/>
        <end position="368"/>
    </location>
</feature>
<dbReference type="Proteomes" id="UP000214646">
    <property type="component" value="Unassembled WGS sequence"/>
</dbReference>
<name>A0A225E5Q3_9BACT</name>
<proteinExistence type="predicted"/>
<evidence type="ECO:0008006" key="4">
    <source>
        <dbReference type="Google" id="ProtNLM"/>
    </source>
</evidence>
<dbReference type="AlphaFoldDB" id="A0A225E5Q3"/>
<reference evidence="3" key="1">
    <citation type="submission" date="2017-06" db="EMBL/GenBank/DDBJ databases">
        <title>Genome analysis of Fimbriiglobus ruber SP5, the first member of the order Planctomycetales with confirmed chitinolytic capability.</title>
        <authorList>
            <person name="Ravin N.V."/>
            <person name="Rakitin A.L."/>
            <person name="Ivanova A.A."/>
            <person name="Beletsky A.V."/>
            <person name="Kulichevskaya I.S."/>
            <person name="Mardanov A.V."/>
            <person name="Dedysh S.N."/>
        </authorList>
    </citation>
    <scope>NUCLEOTIDE SEQUENCE [LARGE SCALE GENOMIC DNA]</scope>
    <source>
        <strain evidence="3">SP5</strain>
    </source>
</reference>
<evidence type="ECO:0000313" key="3">
    <source>
        <dbReference type="Proteomes" id="UP000214646"/>
    </source>
</evidence>
<evidence type="ECO:0000313" key="2">
    <source>
        <dbReference type="EMBL" id="OWK45436.1"/>
    </source>
</evidence>
<dbReference type="EMBL" id="NIDE01000002">
    <property type="protein sequence ID" value="OWK45436.1"/>
    <property type="molecule type" value="Genomic_DNA"/>
</dbReference>
<sequence>MTLTGDVDVSRAYYHCRACQTGTCPADATLGLQADALSPGFRPLVTLAGVLASFADGADDLLRRFAGRRVSAGTVWRATERAGQEWIARTRAGDVVVPSPPQPAWDFTAPDRTTTLGYLGLDAFRVPIQHPDGTHADSRMLYIGLVYTPDKTGTEYVTDWNLDRVCAGLRQRAIARGFGRVDRVIAVTDAGNGLEAGLRRHFDDGLLCILDWYHAVEHIHTYARAVWADEATRESWVDRAKGTLYDHGGAGFVAWIRDQPLPSGDAADEARRLLLGYFDGTLHRTDYPAYRAAGYDLGSGPTEAGCKVVGARLKGAGMRWTGTGPRPSPRCGPSTKVAPRSGTGSGPPTRGHDRRQPPKRWPRKNLPTNFEHTRIVGIPRRRSAGSETRAERLGRRVGETCGPAEFRRNDTPRTSAPHEPNYARAPLIGSHLAVFQAVNQAGKHSGDLFQPIFHFRMDCVVYELPVSRQFQQRDTLLH</sequence>
<evidence type="ECO:0000256" key="1">
    <source>
        <dbReference type="SAM" id="MobiDB-lite"/>
    </source>
</evidence>
<protein>
    <recommendedName>
        <fullName evidence="4">ISKra4 family transposase</fullName>
    </recommendedName>
</protein>
<keyword evidence="3" id="KW-1185">Reference proteome</keyword>
<accession>A0A225E5Q3</accession>
<comment type="caution">
    <text evidence="2">The sequence shown here is derived from an EMBL/GenBank/DDBJ whole genome shotgun (WGS) entry which is preliminary data.</text>
</comment>
<organism evidence="2 3">
    <name type="scientific">Fimbriiglobus ruber</name>
    <dbReference type="NCBI Taxonomy" id="1908690"/>
    <lineage>
        <taxon>Bacteria</taxon>
        <taxon>Pseudomonadati</taxon>
        <taxon>Planctomycetota</taxon>
        <taxon>Planctomycetia</taxon>
        <taxon>Gemmatales</taxon>
        <taxon>Gemmataceae</taxon>
        <taxon>Fimbriiglobus</taxon>
    </lineage>
</organism>